<comment type="caution">
    <text evidence="7">The sequence shown here is derived from an EMBL/GenBank/DDBJ whole genome shotgun (WGS) entry which is preliminary data.</text>
</comment>
<evidence type="ECO:0000256" key="3">
    <source>
        <dbReference type="ARBA" id="ARBA00022676"/>
    </source>
</evidence>
<dbReference type="Pfam" id="PF02709">
    <property type="entry name" value="Glyco_transf_7C"/>
    <property type="match status" value="1"/>
</dbReference>
<keyword evidence="4" id="KW-0808">Transferase</keyword>
<dbReference type="PANTHER" id="PTHR43646:SF2">
    <property type="entry name" value="GLYCOSYLTRANSFERASE 2-LIKE DOMAIN-CONTAINING PROTEIN"/>
    <property type="match status" value="1"/>
</dbReference>
<sequence length="582" mass="65518">MSTPAPPQPWLSIVLPFWRKLREFEQVLPLNAPWWAREGIEVVIALDDAADEQALGALLARFAAVRWVLVVNDQPHDWRPPCRAINAGVRQATGRFVLVHSPESAYVGDAPALALQAALSQPRAVALGRVGFARFDELAAGPGQPQQALQALFDARVPEAPYLRTFYGSLCCAREAFEAVGGYDESFAEWGGDDDDLRVRLEMAGWQLLACTALRLLHLSFEPRDGGEHYDPALDWQRCTPEVAHANGAPQHAHWGRDFSRLARRDAVPSTEALPGWAGPPPAPQPLLPMGSRRQCELCARLLHHERAPRFFCPRCSDAQVPRPLTAPPRIVCVVQVRNQAGWLAGCLAHLRAHVDGFVILDDGSSDETAQVAQREPRLLELLRNEPQEPHVWDERENRRRLLECAQRHGAAWVLPCDADERCETLFLTHLRAIVDSLPQDRLVGLSLDCCECWDAPDRIRIDGLWGRKSRVNLFRLPREIRFDAAPALHGPWYPDVFTREGEVLVSHYRFYHLGAMQQAQRLARRARYRQLDPQRRFQAVGYDYLAQEGASLRLAPIAPWRGYEMASLPLEIASLRAKSPR</sequence>
<dbReference type="InterPro" id="IPR027791">
    <property type="entry name" value="Galactosyl_T_C"/>
</dbReference>
<reference evidence="7" key="1">
    <citation type="submission" date="2023-01" db="EMBL/GenBank/DDBJ databases">
        <title>Xenophilus mangrovi sp. nov., isolated from soil of Mangrove nature reserve.</title>
        <authorList>
            <person name="Xu S."/>
            <person name="Liu Z."/>
            <person name="Xu Y."/>
        </authorList>
    </citation>
    <scope>NUCLEOTIDE SEQUENCE</scope>
    <source>
        <strain evidence="7">YW8</strain>
    </source>
</reference>
<keyword evidence="5" id="KW-0472">Membrane</keyword>
<keyword evidence="8" id="KW-1185">Reference proteome</keyword>
<organism evidence="7 8">
    <name type="scientific">Xenophilus arseniciresistens</name>
    <dbReference type="NCBI Taxonomy" id="1283306"/>
    <lineage>
        <taxon>Bacteria</taxon>
        <taxon>Pseudomonadati</taxon>
        <taxon>Pseudomonadota</taxon>
        <taxon>Betaproteobacteria</taxon>
        <taxon>Burkholderiales</taxon>
        <taxon>Comamonadaceae</taxon>
        <taxon>Xenophilus</taxon>
    </lineage>
</organism>
<dbReference type="RefSeq" id="WP_271429952.1">
    <property type="nucleotide sequence ID" value="NZ_JAQIPB010000011.1"/>
</dbReference>
<evidence type="ECO:0000256" key="5">
    <source>
        <dbReference type="ARBA" id="ARBA00023136"/>
    </source>
</evidence>
<dbReference type="Proteomes" id="UP001212602">
    <property type="component" value="Unassembled WGS sequence"/>
</dbReference>
<dbReference type="InterPro" id="IPR029044">
    <property type="entry name" value="Nucleotide-diphossugar_trans"/>
</dbReference>
<proteinExistence type="predicted"/>
<evidence type="ECO:0000256" key="4">
    <source>
        <dbReference type="ARBA" id="ARBA00022679"/>
    </source>
</evidence>
<dbReference type="PANTHER" id="PTHR43646">
    <property type="entry name" value="GLYCOSYLTRANSFERASE"/>
    <property type="match status" value="1"/>
</dbReference>
<dbReference type="SUPFAM" id="SSF53448">
    <property type="entry name" value="Nucleotide-diphospho-sugar transferases"/>
    <property type="match status" value="2"/>
</dbReference>
<comment type="subcellular location">
    <subcellularLocation>
        <location evidence="1">Cell membrane</location>
    </subcellularLocation>
</comment>
<evidence type="ECO:0000313" key="7">
    <source>
        <dbReference type="EMBL" id="MDA7418743.1"/>
    </source>
</evidence>
<evidence type="ECO:0000256" key="1">
    <source>
        <dbReference type="ARBA" id="ARBA00004236"/>
    </source>
</evidence>
<name>A0AAE3NBX7_9BURK</name>
<gene>
    <name evidence="7" type="ORF">PGB34_20410</name>
</gene>
<keyword evidence="2" id="KW-1003">Cell membrane</keyword>
<evidence type="ECO:0000313" key="8">
    <source>
        <dbReference type="Proteomes" id="UP001212602"/>
    </source>
</evidence>
<protein>
    <submittedName>
        <fullName evidence="7">Galactosyltransferase-related protein</fullName>
    </submittedName>
</protein>
<dbReference type="AlphaFoldDB" id="A0AAE3NBX7"/>
<feature type="domain" description="Galactosyltransferase C-terminal" evidence="6">
    <location>
        <begin position="159"/>
        <end position="208"/>
    </location>
</feature>
<accession>A0AAE3NBX7</accession>
<evidence type="ECO:0000259" key="6">
    <source>
        <dbReference type="Pfam" id="PF02709"/>
    </source>
</evidence>
<dbReference type="Gene3D" id="3.90.550.10">
    <property type="entry name" value="Spore Coat Polysaccharide Biosynthesis Protein SpsA, Chain A"/>
    <property type="match status" value="2"/>
</dbReference>
<dbReference type="GO" id="GO:0016757">
    <property type="term" value="F:glycosyltransferase activity"/>
    <property type="evidence" value="ECO:0007669"/>
    <property type="project" value="UniProtKB-KW"/>
</dbReference>
<evidence type="ECO:0000256" key="2">
    <source>
        <dbReference type="ARBA" id="ARBA00022475"/>
    </source>
</evidence>
<dbReference type="EMBL" id="JAQIPB010000011">
    <property type="protein sequence ID" value="MDA7418743.1"/>
    <property type="molecule type" value="Genomic_DNA"/>
</dbReference>
<dbReference type="Pfam" id="PF13704">
    <property type="entry name" value="Glyco_tranf_2_4"/>
    <property type="match status" value="1"/>
</dbReference>
<keyword evidence="3 7" id="KW-0328">Glycosyltransferase</keyword>
<dbReference type="GO" id="GO:0005886">
    <property type="term" value="C:plasma membrane"/>
    <property type="evidence" value="ECO:0007669"/>
    <property type="project" value="UniProtKB-SubCell"/>
</dbReference>